<feature type="signal peptide" evidence="1">
    <location>
        <begin position="1"/>
        <end position="20"/>
    </location>
</feature>
<comment type="caution">
    <text evidence="2">The sequence shown here is derived from an EMBL/GenBank/DDBJ whole genome shotgun (WGS) entry which is preliminary data.</text>
</comment>
<organism evidence="2 3">
    <name type="scientific">Sinanodonta woodiana</name>
    <name type="common">Chinese pond mussel</name>
    <name type="synonym">Anodonta woodiana</name>
    <dbReference type="NCBI Taxonomy" id="1069815"/>
    <lineage>
        <taxon>Eukaryota</taxon>
        <taxon>Metazoa</taxon>
        <taxon>Spiralia</taxon>
        <taxon>Lophotrochozoa</taxon>
        <taxon>Mollusca</taxon>
        <taxon>Bivalvia</taxon>
        <taxon>Autobranchia</taxon>
        <taxon>Heteroconchia</taxon>
        <taxon>Palaeoheterodonta</taxon>
        <taxon>Unionida</taxon>
        <taxon>Unionoidea</taxon>
        <taxon>Unionidae</taxon>
        <taxon>Unioninae</taxon>
        <taxon>Sinanodonta</taxon>
    </lineage>
</organism>
<dbReference type="Gene3D" id="1.20.120.20">
    <property type="entry name" value="Apolipoprotein"/>
    <property type="match status" value="1"/>
</dbReference>
<name>A0ABD3WBQ4_SINWO</name>
<dbReference type="EMBL" id="JBJQND010000007">
    <property type="protein sequence ID" value="KAL3870836.1"/>
    <property type="molecule type" value="Genomic_DNA"/>
</dbReference>
<sequence length="111" mass="12537">MKFLIRIVIVILVLASVAKAQDISLTQSIRVTLDDIRETMKSITPEVKQRLESYLNSLGMNIADVEEALDNPTEDIKETFGPLGMTVSEMKKMINTLPEPIIQMFENVKEL</sequence>
<feature type="chain" id="PRO_5044872009" evidence="1">
    <location>
        <begin position="21"/>
        <end position="111"/>
    </location>
</feature>
<evidence type="ECO:0000313" key="3">
    <source>
        <dbReference type="Proteomes" id="UP001634394"/>
    </source>
</evidence>
<evidence type="ECO:0000256" key="1">
    <source>
        <dbReference type="SAM" id="SignalP"/>
    </source>
</evidence>
<keyword evidence="3" id="KW-1185">Reference proteome</keyword>
<protein>
    <submittedName>
        <fullName evidence="2">Uncharacterized protein</fullName>
    </submittedName>
</protein>
<proteinExistence type="predicted"/>
<dbReference type="AlphaFoldDB" id="A0ABD3WBQ4"/>
<evidence type="ECO:0000313" key="2">
    <source>
        <dbReference type="EMBL" id="KAL3870836.1"/>
    </source>
</evidence>
<gene>
    <name evidence="2" type="ORF">ACJMK2_038873</name>
</gene>
<dbReference type="Proteomes" id="UP001634394">
    <property type="component" value="Unassembled WGS sequence"/>
</dbReference>
<reference evidence="2 3" key="1">
    <citation type="submission" date="2024-11" db="EMBL/GenBank/DDBJ databases">
        <title>Chromosome-level genome assembly of the freshwater bivalve Anodonta woodiana.</title>
        <authorList>
            <person name="Chen X."/>
        </authorList>
    </citation>
    <scope>NUCLEOTIDE SEQUENCE [LARGE SCALE GENOMIC DNA]</scope>
    <source>
        <strain evidence="2">MN2024</strain>
        <tissue evidence="2">Gills</tissue>
    </source>
</reference>
<accession>A0ABD3WBQ4</accession>
<keyword evidence="1" id="KW-0732">Signal</keyword>